<reference evidence="2 3" key="1">
    <citation type="submission" date="2018-07" db="EMBL/GenBank/DDBJ databases">
        <title>Section-level genome sequencing of Aspergillus section Nigri to investigate inter- and intra-species variation.</title>
        <authorList>
            <consortium name="DOE Joint Genome Institute"/>
            <person name="Vesth T.C."/>
            <person name="Nybo J.L."/>
            <person name="Theobald S."/>
            <person name="Frisvad J.C."/>
            <person name="Larsen T.O."/>
            <person name="Nielsen K.F."/>
            <person name="Hoof J.B."/>
            <person name="Brandl J."/>
            <person name="Salamov A."/>
            <person name="Riley R."/>
            <person name="Gladden J.M."/>
            <person name="Phatale P."/>
            <person name="Nielsen M.T."/>
            <person name="Lyhne E.K."/>
            <person name="Kogle M.E."/>
            <person name="Strasser K."/>
            <person name="McDonnell E."/>
            <person name="Barry K."/>
            <person name="Clum A."/>
            <person name="Chen C."/>
            <person name="Nolan M."/>
            <person name="Sandor L."/>
            <person name="Kuo A."/>
            <person name="Lipzen A."/>
            <person name="Hainaut M."/>
            <person name="Drula E."/>
            <person name="Tsang A."/>
            <person name="Magnuson J.K."/>
            <person name="Henrissat B."/>
            <person name="Wiebenga A."/>
            <person name="Simmons B.A."/>
            <person name="Makela M.R."/>
            <person name="De vries R.P."/>
            <person name="Grigoriev I.V."/>
            <person name="Mortensen U.H."/>
            <person name="Baker S.E."/>
            <person name="Andersen M.R."/>
        </authorList>
    </citation>
    <scope>NUCLEOTIDE SEQUENCE [LARGE SCALE GENOMIC DNA]</scope>
    <source>
        <strain evidence="2 3">ATCC 13157</strain>
    </source>
</reference>
<feature type="transmembrane region" description="Helical" evidence="1">
    <location>
        <begin position="20"/>
        <end position="41"/>
    </location>
</feature>
<gene>
    <name evidence="2" type="ORF">M752DRAFT_45967</name>
</gene>
<sequence length="82" mass="9681">MLLSAEMARNLYDVMDVHSMWHRLCFLGALSCFLSRVSFFFRSVSRVHRLQCLRIALEVGVCNRCMVFVSGWNVIYVKHYFL</sequence>
<keyword evidence="1" id="KW-0812">Transmembrane</keyword>
<name>A0A370PCM9_ASPPH</name>
<organism evidence="2 3">
    <name type="scientific">Aspergillus phoenicis ATCC 13157</name>
    <dbReference type="NCBI Taxonomy" id="1353007"/>
    <lineage>
        <taxon>Eukaryota</taxon>
        <taxon>Fungi</taxon>
        <taxon>Dikarya</taxon>
        <taxon>Ascomycota</taxon>
        <taxon>Pezizomycotina</taxon>
        <taxon>Eurotiomycetes</taxon>
        <taxon>Eurotiomycetidae</taxon>
        <taxon>Eurotiales</taxon>
        <taxon>Aspergillaceae</taxon>
        <taxon>Aspergillus</taxon>
    </lineage>
</organism>
<protein>
    <submittedName>
        <fullName evidence="2">Uncharacterized protein</fullName>
    </submittedName>
</protein>
<keyword evidence="3" id="KW-1185">Reference proteome</keyword>
<evidence type="ECO:0000313" key="3">
    <source>
        <dbReference type="Proteomes" id="UP000254937"/>
    </source>
</evidence>
<dbReference type="AlphaFoldDB" id="A0A370PCM9"/>
<keyword evidence="1" id="KW-0472">Membrane</keyword>
<evidence type="ECO:0000256" key="1">
    <source>
        <dbReference type="SAM" id="Phobius"/>
    </source>
</evidence>
<dbReference type="Proteomes" id="UP000254937">
    <property type="component" value="Unassembled WGS sequence"/>
</dbReference>
<evidence type="ECO:0000313" key="2">
    <source>
        <dbReference type="EMBL" id="RDK39939.1"/>
    </source>
</evidence>
<proteinExistence type="predicted"/>
<keyword evidence="1" id="KW-1133">Transmembrane helix</keyword>
<accession>A0A370PCM9</accession>
<dbReference type="EMBL" id="KZ851859">
    <property type="protein sequence ID" value="RDK39939.1"/>
    <property type="molecule type" value="Genomic_DNA"/>
</dbReference>